<proteinExistence type="predicted"/>
<sequence length="220" mass="24750">MTKKKLKILIVEDHPAMIEGYKMILSYNNKGYELEVMSALNCKSAYELITHEDYFDVVLLDYSLPPYEEQDLKSGNDLAVLLRKQKPTTKIMVLTSHSEAILLYDLITGAAPEGILVKSDFTADELLKAFEQIVEGGNYHSSSVTQNVSGLLSREKYLDAYNRQIISLLAQGVKTKNIPEYTNLSISAVEKRKVNIKDFFGIFKGGDEEIVRKAKEAGFI</sequence>
<dbReference type="Pfam" id="PF00072">
    <property type="entry name" value="Response_reg"/>
    <property type="match status" value="1"/>
</dbReference>
<reference evidence="3 4" key="1">
    <citation type="submission" date="2022-05" db="EMBL/GenBank/DDBJ databases">
        <title>Flavobacterium sp., isolated from activated sludge.</title>
        <authorList>
            <person name="Ran Q."/>
        </authorList>
    </citation>
    <scope>NUCLEOTIDE SEQUENCE [LARGE SCALE GENOMIC DNA]</scope>
    <source>
        <strain evidence="3 4">HXWNR70</strain>
    </source>
</reference>
<dbReference type="PROSITE" id="PS50110">
    <property type="entry name" value="RESPONSE_REGULATORY"/>
    <property type="match status" value="1"/>
</dbReference>
<keyword evidence="4" id="KW-1185">Reference proteome</keyword>
<evidence type="ECO:0000313" key="4">
    <source>
        <dbReference type="Proteomes" id="UP001317191"/>
    </source>
</evidence>
<dbReference type="SUPFAM" id="SSF52172">
    <property type="entry name" value="CheY-like"/>
    <property type="match status" value="1"/>
</dbReference>
<feature type="modified residue" description="4-aspartylphosphate" evidence="1">
    <location>
        <position position="61"/>
    </location>
</feature>
<name>A0ABT0TLW3_9FLAO</name>
<dbReference type="RefSeq" id="WP_250591274.1">
    <property type="nucleotide sequence ID" value="NZ_JAMLJM010000001.1"/>
</dbReference>
<gene>
    <name evidence="3" type="ORF">NAT50_02870</name>
</gene>
<dbReference type="InterPro" id="IPR001789">
    <property type="entry name" value="Sig_transdc_resp-reg_receiver"/>
</dbReference>
<evidence type="ECO:0000259" key="2">
    <source>
        <dbReference type="PROSITE" id="PS50110"/>
    </source>
</evidence>
<dbReference type="PANTHER" id="PTHR45566:SF1">
    <property type="entry name" value="HTH-TYPE TRANSCRIPTIONAL REGULATOR YHJB-RELATED"/>
    <property type="match status" value="1"/>
</dbReference>
<feature type="domain" description="Response regulatory" evidence="2">
    <location>
        <begin position="7"/>
        <end position="133"/>
    </location>
</feature>
<dbReference type="Proteomes" id="UP001317191">
    <property type="component" value="Unassembled WGS sequence"/>
</dbReference>
<organism evidence="3 4">
    <name type="scientific">Flavobacterium luminosum</name>
    <dbReference type="NCBI Taxonomy" id="2949086"/>
    <lineage>
        <taxon>Bacteria</taxon>
        <taxon>Pseudomonadati</taxon>
        <taxon>Bacteroidota</taxon>
        <taxon>Flavobacteriia</taxon>
        <taxon>Flavobacteriales</taxon>
        <taxon>Flavobacteriaceae</taxon>
        <taxon>Flavobacterium</taxon>
    </lineage>
</organism>
<dbReference type="SMART" id="SM00448">
    <property type="entry name" value="REC"/>
    <property type="match status" value="1"/>
</dbReference>
<dbReference type="CDD" id="cd17535">
    <property type="entry name" value="REC_NarL-like"/>
    <property type="match status" value="1"/>
</dbReference>
<comment type="caution">
    <text evidence="3">The sequence shown here is derived from an EMBL/GenBank/DDBJ whole genome shotgun (WGS) entry which is preliminary data.</text>
</comment>
<evidence type="ECO:0000313" key="3">
    <source>
        <dbReference type="EMBL" id="MCL9808291.1"/>
    </source>
</evidence>
<dbReference type="InterPro" id="IPR011006">
    <property type="entry name" value="CheY-like_superfamily"/>
</dbReference>
<dbReference type="EMBL" id="JAMLJM010000001">
    <property type="protein sequence ID" value="MCL9808291.1"/>
    <property type="molecule type" value="Genomic_DNA"/>
</dbReference>
<keyword evidence="1" id="KW-0597">Phosphoprotein</keyword>
<protein>
    <submittedName>
        <fullName evidence="3">Response regulator transcription factor</fullName>
    </submittedName>
</protein>
<dbReference type="InterPro" id="IPR051015">
    <property type="entry name" value="EvgA-like"/>
</dbReference>
<evidence type="ECO:0000256" key="1">
    <source>
        <dbReference type="PROSITE-ProRule" id="PRU00169"/>
    </source>
</evidence>
<accession>A0ABT0TLW3</accession>
<dbReference type="InterPro" id="IPR058245">
    <property type="entry name" value="NreC/VraR/RcsB-like_REC"/>
</dbReference>
<dbReference type="PANTHER" id="PTHR45566">
    <property type="entry name" value="HTH-TYPE TRANSCRIPTIONAL REGULATOR YHJB-RELATED"/>
    <property type="match status" value="1"/>
</dbReference>
<dbReference type="Gene3D" id="3.40.50.2300">
    <property type="match status" value="1"/>
</dbReference>